<dbReference type="Proteomes" id="UP000515204">
    <property type="component" value="Unplaced"/>
</dbReference>
<accession>A0A6P3X373</accession>
<reference evidence="3" key="1">
    <citation type="submission" date="2025-08" db="UniProtKB">
        <authorList>
            <consortium name="RefSeq"/>
        </authorList>
    </citation>
    <scope>IDENTIFICATION</scope>
</reference>
<dbReference type="GO" id="GO:0030686">
    <property type="term" value="C:90S preribosome"/>
    <property type="evidence" value="ECO:0007669"/>
    <property type="project" value="TreeGrafter"/>
</dbReference>
<name>A0A6P3X373_DINQU</name>
<dbReference type="PANTHER" id="PTHR23325">
    <property type="entry name" value="SERUM RESPONSE FACTOR-BINDING"/>
    <property type="match status" value="1"/>
</dbReference>
<evidence type="ECO:0000256" key="1">
    <source>
        <dbReference type="SAM" id="MobiDB-lite"/>
    </source>
</evidence>
<dbReference type="InterPro" id="IPR037393">
    <property type="entry name" value="Bud22/SRFB1"/>
</dbReference>
<feature type="region of interest" description="Disordered" evidence="1">
    <location>
        <begin position="304"/>
        <end position="409"/>
    </location>
</feature>
<dbReference type="GeneID" id="106743470"/>
<feature type="region of interest" description="Disordered" evidence="1">
    <location>
        <begin position="262"/>
        <end position="286"/>
    </location>
</feature>
<dbReference type="OrthoDB" id="3364872at2759"/>
<dbReference type="GO" id="GO:0030490">
    <property type="term" value="P:maturation of SSU-rRNA"/>
    <property type="evidence" value="ECO:0007669"/>
    <property type="project" value="TreeGrafter"/>
</dbReference>
<feature type="region of interest" description="Disordered" evidence="1">
    <location>
        <begin position="147"/>
        <end position="213"/>
    </location>
</feature>
<feature type="compositionally biased region" description="Basic and acidic residues" evidence="1">
    <location>
        <begin position="147"/>
        <end position="160"/>
    </location>
</feature>
<dbReference type="GO" id="GO:0005634">
    <property type="term" value="C:nucleus"/>
    <property type="evidence" value="ECO:0007669"/>
    <property type="project" value="TreeGrafter"/>
</dbReference>
<gene>
    <name evidence="3" type="primary">LOC106743470</name>
</gene>
<dbReference type="PANTHER" id="PTHR23325:SF1">
    <property type="entry name" value="SERUM RESPONSE FACTOR-BINDING PROTEIN 1"/>
    <property type="match status" value="1"/>
</dbReference>
<dbReference type="RefSeq" id="XP_014472815.1">
    <property type="nucleotide sequence ID" value="XM_014617329.1"/>
</dbReference>
<feature type="compositionally biased region" description="Polar residues" evidence="1">
    <location>
        <begin position="177"/>
        <end position="189"/>
    </location>
</feature>
<organism evidence="2 3">
    <name type="scientific">Dinoponera quadriceps</name>
    <name type="common">South American ant</name>
    <dbReference type="NCBI Taxonomy" id="609295"/>
    <lineage>
        <taxon>Eukaryota</taxon>
        <taxon>Metazoa</taxon>
        <taxon>Ecdysozoa</taxon>
        <taxon>Arthropoda</taxon>
        <taxon>Hexapoda</taxon>
        <taxon>Insecta</taxon>
        <taxon>Pterygota</taxon>
        <taxon>Neoptera</taxon>
        <taxon>Endopterygota</taxon>
        <taxon>Hymenoptera</taxon>
        <taxon>Apocrita</taxon>
        <taxon>Aculeata</taxon>
        <taxon>Formicoidea</taxon>
        <taxon>Formicidae</taxon>
        <taxon>Ponerinae</taxon>
        <taxon>Ponerini</taxon>
        <taxon>Dinoponera</taxon>
    </lineage>
</organism>
<sequence length="439" mass="50449">MGKVEINNEIVSLRHTARQARVCVINKLIRYAKRLQDKNGNEKQREKNKRKADKLVAEVYALKTIKDDEISKFGIMNEKEAEDIVNDQSSSKRDRILARVISYKSFNRRLMEFREKFPDYKMYLSEDKKKTAKLKKKDSAKCKKLLAEDNHHSQHEDSKEQNVNSNNINEDSEKQKVNSGKVTEMSQYNSKDEETKSCEVKSDSHTRKKSLNKDDTALVDKKLPKLVGNDTLEDANKQPTAIKLCSVTKEGTVKRFVEFLEEQNSAGDARDPPERPTSAEGTDHERTITVRAKSVDDFFVTGNDEEGYRENRTNASVSFTRSDAPARTLRSSSRVKTQNPRYKNDVRGSKTPKYNQLKEQSRGEKVAKHKECLDEQSFAMRQEKRPFNRNNKSTSKNNPSDVSDRGETVDLHPSWLAKKKQLEAMGQKFQGKKIVFADD</sequence>
<feature type="compositionally biased region" description="Polar residues" evidence="1">
    <location>
        <begin position="388"/>
        <end position="401"/>
    </location>
</feature>
<keyword evidence="2" id="KW-1185">Reference proteome</keyword>
<proteinExistence type="predicted"/>
<dbReference type="AlphaFoldDB" id="A0A6P3X373"/>
<feature type="compositionally biased region" description="Basic and acidic residues" evidence="1">
    <location>
        <begin position="190"/>
        <end position="213"/>
    </location>
</feature>
<evidence type="ECO:0000313" key="3">
    <source>
        <dbReference type="RefSeq" id="XP_014472815.1"/>
    </source>
</evidence>
<feature type="compositionally biased region" description="Polar residues" evidence="1">
    <location>
        <begin position="329"/>
        <end position="341"/>
    </location>
</feature>
<feature type="compositionally biased region" description="Basic and acidic residues" evidence="1">
    <location>
        <begin position="359"/>
        <end position="373"/>
    </location>
</feature>
<dbReference type="KEGG" id="dqu:106743470"/>
<evidence type="ECO:0000313" key="2">
    <source>
        <dbReference type="Proteomes" id="UP000515204"/>
    </source>
</evidence>
<protein>
    <submittedName>
        <fullName evidence="3">Serum response factor-binding protein 1-like</fullName>
    </submittedName>
</protein>